<evidence type="ECO:0000313" key="1">
    <source>
        <dbReference type="EMBL" id="CAG2191762.1"/>
    </source>
</evidence>
<reference evidence="1" key="1">
    <citation type="submission" date="2021-03" db="EMBL/GenBank/DDBJ databases">
        <authorList>
            <person name="Bekaert M."/>
        </authorList>
    </citation>
    <scope>NUCLEOTIDE SEQUENCE</scope>
</reference>
<evidence type="ECO:0000313" key="2">
    <source>
        <dbReference type="Proteomes" id="UP000683360"/>
    </source>
</evidence>
<comment type="caution">
    <text evidence="1">The sequence shown here is derived from an EMBL/GenBank/DDBJ whole genome shotgun (WGS) entry which is preliminary data.</text>
</comment>
<protein>
    <recommendedName>
        <fullName evidence="3">HYR domain-containing protein</fullName>
    </recommendedName>
</protein>
<proteinExistence type="predicted"/>
<sequence>MLIFHKVPLERLLQYILTLCFEEKKHYYVNLDPGDITKPVLTFKSGPTATNGSINISWTFNEPVTSSCTIVKPDRTEKVKCNNSWSGNNLKEGFYTLFIFGTDSEGNQADVGKYEFQIDTTRPDVFINNKPHAIINHRHVTFSFSCNENCSTYCNFNVEGNWPTFNFLCNLTYTTFELRDNSSYVFVVKAVDNVGNEGIKTFYRFMTDFTPPTITYLPNRTLSCGEDFNPNITGTPNVTDRNTNGTNIFYTDTVTNTCGIKRVWTATDAAGNEANQTQVILFESPTPIRLLFAKEAVVACGDIDDFTKSMEQFISKHIKHPLRNTIQKTLLHRFKNS</sequence>
<evidence type="ECO:0008006" key="3">
    <source>
        <dbReference type="Google" id="ProtNLM"/>
    </source>
</evidence>
<dbReference type="OrthoDB" id="5974456at2759"/>
<gene>
    <name evidence="1" type="ORF">MEDL_6894</name>
</gene>
<organism evidence="1 2">
    <name type="scientific">Mytilus edulis</name>
    <name type="common">Blue mussel</name>
    <dbReference type="NCBI Taxonomy" id="6550"/>
    <lineage>
        <taxon>Eukaryota</taxon>
        <taxon>Metazoa</taxon>
        <taxon>Spiralia</taxon>
        <taxon>Lophotrochozoa</taxon>
        <taxon>Mollusca</taxon>
        <taxon>Bivalvia</taxon>
        <taxon>Autobranchia</taxon>
        <taxon>Pteriomorphia</taxon>
        <taxon>Mytilida</taxon>
        <taxon>Mytiloidea</taxon>
        <taxon>Mytilidae</taxon>
        <taxon>Mytilinae</taxon>
        <taxon>Mytilus</taxon>
    </lineage>
</organism>
<dbReference type="EMBL" id="CAJPWZ010000369">
    <property type="protein sequence ID" value="CAG2191762.1"/>
    <property type="molecule type" value="Genomic_DNA"/>
</dbReference>
<accession>A0A8S3QDB2</accession>
<name>A0A8S3QDB2_MYTED</name>
<keyword evidence="2" id="KW-1185">Reference proteome</keyword>
<dbReference type="Proteomes" id="UP000683360">
    <property type="component" value="Unassembled WGS sequence"/>
</dbReference>
<dbReference type="AlphaFoldDB" id="A0A8S3QDB2"/>